<accession>A0ABW0FWJ3</accession>
<evidence type="ECO:0000313" key="2">
    <source>
        <dbReference type="EMBL" id="MFC5345474.1"/>
    </source>
</evidence>
<reference evidence="3" key="1">
    <citation type="journal article" date="2019" name="Int. J. Syst. Evol. Microbiol.">
        <title>The Global Catalogue of Microorganisms (GCM) 10K type strain sequencing project: providing services to taxonomists for standard genome sequencing and annotation.</title>
        <authorList>
            <consortium name="The Broad Institute Genomics Platform"/>
            <consortium name="The Broad Institute Genome Sequencing Center for Infectious Disease"/>
            <person name="Wu L."/>
            <person name="Ma J."/>
        </authorList>
    </citation>
    <scope>NUCLEOTIDE SEQUENCE [LARGE SCALE GENOMIC DNA]</scope>
    <source>
        <strain evidence="3">JCM 12125</strain>
    </source>
</reference>
<feature type="transmembrane region" description="Helical" evidence="1">
    <location>
        <begin position="46"/>
        <end position="67"/>
    </location>
</feature>
<sequence length="88" mass="9738">MIDPHQQTPPLAEAQWLWRRLYVFAASFALWRSLSEVVDRTEPRALPAVASGLMSLLALTLVLYLVAPTAQQLVALLADLRLRLGGAK</sequence>
<name>A0ABW0FWJ3_9CAUL</name>
<gene>
    <name evidence="2" type="ORF">ACFPIE_16280</name>
</gene>
<protein>
    <submittedName>
        <fullName evidence="2">Uncharacterized protein</fullName>
    </submittedName>
</protein>
<keyword evidence="3" id="KW-1185">Reference proteome</keyword>
<evidence type="ECO:0000313" key="3">
    <source>
        <dbReference type="Proteomes" id="UP001596152"/>
    </source>
</evidence>
<evidence type="ECO:0000256" key="1">
    <source>
        <dbReference type="SAM" id="Phobius"/>
    </source>
</evidence>
<comment type="caution">
    <text evidence="2">The sequence shown here is derived from an EMBL/GenBank/DDBJ whole genome shotgun (WGS) entry which is preliminary data.</text>
</comment>
<keyword evidence="1" id="KW-1133">Transmembrane helix</keyword>
<dbReference type="RefSeq" id="WP_374038812.1">
    <property type="nucleotide sequence ID" value="NZ_CP169082.1"/>
</dbReference>
<keyword evidence="1" id="KW-0472">Membrane</keyword>
<dbReference type="EMBL" id="JBHSLF010000049">
    <property type="protein sequence ID" value="MFC5345474.1"/>
    <property type="molecule type" value="Genomic_DNA"/>
</dbReference>
<dbReference type="Proteomes" id="UP001596152">
    <property type="component" value="Unassembled WGS sequence"/>
</dbReference>
<proteinExistence type="predicted"/>
<keyword evidence="1" id="KW-0812">Transmembrane</keyword>
<organism evidence="2 3">
    <name type="scientific">Brevundimonas staleyi</name>
    <dbReference type="NCBI Taxonomy" id="74326"/>
    <lineage>
        <taxon>Bacteria</taxon>
        <taxon>Pseudomonadati</taxon>
        <taxon>Pseudomonadota</taxon>
        <taxon>Alphaproteobacteria</taxon>
        <taxon>Caulobacterales</taxon>
        <taxon>Caulobacteraceae</taxon>
        <taxon>Brevundimonas</taxon>
    </lineage>
</organism>